<dbReference type="EMBL" id="LJJB01000010">
    <property type="protein sequence ID" value="KQL46330.1"/>
    <property type="molecule type" value="Genomic_DNA"/>
</dbReference>
<sequence length="793" mass="86182">MKTANVYKRWLMTICACLLLMAAMPGGWATIARAEVAIQLGVTAGVGGEYKETGMVPVQVSVTNSGPDVEGDIAVMTGDRGNNTFSAAYYQPISIAKGATKQITITVPGSEVRPDSYVALMKNDEVLVKTPVGGRRYNSDTLMVGVLAEDPDTANFLGVLPKASFSNEVKVLPMKPDQVPTAGAQLRMIDLLVLNNFALDTLNDQQIQAIRDWTKSGGLLITAGGAQYKKTVGVLADLSPVDVNGVTQVQSLASLAIDKNKAVELNAPFTISTGKVKSGKVWYTEGNEPLFASRAVGEGKVLYVAYDLAAEPLASWTGNGKLWSDTLIKSFGFSLDHNRESLTDSIWPLSEAADRIPALKIPEVGWFALFFGIYALIAGPILFYILRYKRKQSYMWAIVPVLAVVTGVGIFSFGAMQRGIGVLVHQTGYVEMTGDGQAKAKGVTALFVPRSGDYKVTIAGQGLAQPIMESRRSDEIPRIWASLQPEHTDISFRDVEFWSMRKVATEQTVTDAGTFVSDLSYADGALTGTVTNKSKYALKNVKVVSGMQVQEFPEMAPEGTVQVKLSFQPDAQMQSRRGQNQRLSGLLVPKQAAANPYENTREQVMAQIVEYRRGGSSQPAQVMIAGWTNEQIVDASIKGETIHPDSLALVTSPLEIKPAKDGRVYYPAGTFDVTMAGSSVSVDDMGDGFMMPAGDISFDVNLNQDGQKLQISNLYLYTWSDDNTSFDKQVYNWKTKAFEPYDRAFVNNTMTGDKAAAYISEDSVLRLKFSHQFPDQRHIGIPSVSVEGKVTNP</sequence>
<proteinExistence type="predicted"/>
<gene>
    <name evidence="4" type="ORF">AN963_15300</name>
</gene>
<keyword evidence="1" id="KW-1133">Transmembrane helix</keyword>
<keyword evidence="1" id="KW-0472">Membrane</keyword>
<dbReference type="SUPFAM" id="SSF52317">
    <property type="entry name" value="Class I glutamine amidotransferase-like"/>
    <property type="match status" value="1"/>
</dbReference>
<comment type="caution">
    <text evidence="4">The sequence shown here is derived from an EMBL/GenBank/DDBJ whole genome shotgun (WGS) entry which is preliminary data.</text>
</comment>
<dbReference type="Gene3D" id="3.40.50.880">
    <property type="match status" value="1"/>
</dbReference>
<organism evidence="4 5">
    <name type="scientific">Brevibacillus choshinensis</name>
    <dbReference type="NCBI Taxonomy" id="54911"/>
    <lineage>
        <taxon>Bacteria</taxon>
        <taxon>Bacillati</taxon>
        <taxon>Bacillota</taxon>
        <taxon>Bacilli</taxon>
        <taxon>Bacillales</taxon>
        <taxon>Paenibacillaceae</taxon>
        <taxon>Brevibacillus</taxon>
    </lineage>
</organism>
<dbReference type="Proteomes" id="UP000051063">
    <property type="component" value="Unassembled WGS sequence"/>
</dbReference>
<keyword evidence="5" id="KW-1185">Reference proteome</keyword>
<evidence type="ECO:0000256" key="1">
    <source>
        <dbReference type="SAM" id="Phobius"/>
    </source>
</evidence>
<feature type="domain" description="DUF7408" evidence="3">
    <location>
        <begin position="188"/>
        <end position="306"/>
    </location>
</feature>
<protein>
    <recommendedName>
        <fullName evidence="3">DUF7408 domain-containing protein</fullName>
    </recommendedName>
</protein>
<name>A0ABR5N6S0_BRECH</name>
<evidence type="ECO:0000259" key="3">
    <source>
        <dbReference type="Pfam" id="PF24157"/>
    </source>
</evidence>
<dbReference type="Pfam" id="PF24157">
    <property type="entry name" value="DUF7408"/>
    <property type="match status" value="1"/>
</dbReference>
<dbReference type="InterPro" id="IPR029062">
    <property type="entry name" value="Class_I_gatase-like"/>
</dbReference>
<feature type="chain" id="PRO_5046500147" description="DUF7408 domain-containing protein" evidence="2">
    <location>
        <begin position="35"/>
        <end position="793"/>
    </location>
</feature>
<dbReference type="RefSeq" id="WP_055745411.1">
    <property type="nucleotide sequence ID" value="NZ_LJJB01000010.1"/>
</dbReference>
<reference evidence="4 5" key="1">
    <citation type="submission" date="2015-09" db="EMBL/GenBank/DDBJ databases">
        <title>Genome sequencing project for genomic taxonomy and phylogenomics of Bacillus-like bacteria.</title>
        <authorList>
            <person name="Liu B."/>
            <person name="Wang J."/>
            <person name="Zhu Y."/>
            <person name="Liu G."/>
            <person name="Chen Q."/>
            <person name="Chen Z."/>
            <person name="Lan J."/>
            <person name="Che J."/>
            <person name="Ge C."/>
            <person name="Shi H."/>
            <person name="Pan Z."/>
            <person name="Liu X."/>
        </authorList>
    </citation>
    <scope>NUCLEOTIDE SEQUENCE [LARGE SCALE GENOMIC DNA]</scope>
    <source>
        <strain evidence="4 5">DSM 8552</strain>
    </source>
</reference>
<feature type="transmembrane region" description="Helical" evidence="1">
    <location>
        <begin position="393"/>
        <end position="416"/>
    </location>
</feature>
<keyword evidence="1" id="KW-0812">Transmembrane</keyword>
<feature type="signal peptide" evidence="2">
    <location>
        <begin position="1"/>
        <end position="34"/>
    </location>
</feature>
<feature type="transmembrane region" description="Helical" evidence="1">
    <location>
        <begin position="364"/>
        <end position="386"/>
    </location>
</feature>
<evidence type="ECO:0000313" key="5">
    <source>
        <dbReference type="Proteomes" id="UP000051063"/>
    </source>
</evidence>
<dbReference type="InterPro" id="IPR055831">
    <property type="entry name" value="DUF7408"/>
</dbReference>
<evidence type="ECO:0000256" key="2">
    <source>
        <dbReference type="SAM" id="SignalP"/>
    </source>
</evidence>
<evidence type="ECO:0000313" key="4">
    <source>
        <dbReference type="EMBL" id="KQL46330.1"/>
    </source>
</evidence>
<keyword evidence="2" id="KW-0732">Signal</keyword>
<accession>A0ABR5N6S0</accession>